<organism evidence="2 3">
    <name type="scientific">Streptomyces guryensis</name>
    <dbReference type="NCBI Taxonomy" id="2886947"/>
    <lineage>
        <taxon>Bacteria</taxon>
        <taxon>Bacillati</taxon>
        <taxon>Actinomycetota</taxon>
        <taxon>Actinomycetes</taxon>
        <taxon>Kitasatosporales</taxon>
        <taxon>Streptomycetaceae</taxon>
        <taxon>Streptomyces</taxon>
    </lineage>
</organism>
<feature type="region of interest" description="Disordered" evidence="1">
    <location>
        <begin position="1"/>
        <end position="72"/>
    </location>
</feature>
<comment type="caution">
    <text evidence="2">The sequence shown here is derived from an EMBL/GenBank/DDBJ whole genome shotgun (WGS) entry which is preliminary data.</text>
</comment>
<evidence type="ECO:0000313" key="2">
    <source>
        <dbReference type="EMBL" id="MCD9873891.1"/>
    </source>
</evidence>
<proteinExistence type="predicted"/>
<accession>A0A9Q3VMU1</accession>
<dbReference type="EMBL" id="JAJSBI010000003">
    <property type="protein sequence ID" value="MCD9873891.1"/>
    <property type="molecule type" value="Genomic_DNA"/>
</dbReference>
<name>A0A9Q3VMU1_9ACTN</name>
<dbReference type="Proteomes" id="UP001108029">
    <property type="component" value="Unassembled WGS sequence"/>
</dbReference>
<evidence type="ECO:0000256" key="1">
    <source>
        <dbReference type="SAM" id="MobiDB-lite"/>
    </source>
</evidence>
<feature type="compositionally biased region" description="Basic and acidic residues" evidence="1">
    <location>
        <begin position="10"/>
        <end position="23"/>
    </location>
</feature>
<reference evidence="2" key="1">
    <citation type="submission" date="2021-12" db="EMBL/GenBank/DDBJ databases">
        <authorList>
            <person name="Lee J.-H."/>
            <person name="Kim S.-B."/>
        </authorList>
    </citation>
    <scope>NUCLEOTIDE SEQUENCE</scope>
    <source>
        <strain evidence="2">NR30</strain>
    </source>
</reference>
<sequence>MLAVTGGRAGDVRHGDRARHPGEDAGSDVEAQHLQVGPGTAQSSDVPALPQPTSTPRPRTSLSYSATVPGRS</sequence>
<evidence type="ECO:0000313" key="3">
    <source>
        <dbReference type="Proteomes" id="UP001108029"/>
    </source>
</evidence>
<dbReference type="AlphaFoldDB" id="A0A9Q3VMU1"/>
<dbReference type="RefSeq" id="WP_232647943.1">
    <property type="nucleotide sequence ID" value="NZ_JAJSBI010000003.1"/>
</dbReference>
<gene>
    <name evidence="2" type="ORF">LJ657_09445</name>
</gene>
<keyword evidence="3" id="KW-1185">Reference proteome</keyword>
<protein>
    <submittedName>
        <fullName evidence="2">Uncharacterized protein</fullName>
    </submittedName>
</protein>